<evidence type="ECO:0000313" key="3">
    <source>
        <dbReference type="EMBL" id="KAF1986647.1"/>
    </source>
</evidence>
<feature type="region of interest" description="Disordered" evidence="1">
    <location>
        <begin position="57"/>
        <end position="99"/>
    </location>
</feature>
<accession>A0A6G1H0S5</accession>
<feature type="chain" id="PRO_5026012401" evidence="2">
    <location>
        <begin position="21"/>
        <end position="173"/>
    </location>
</feature>
<keyword evidence="2" id="KW-0732">Signal</keyword>
<gene>
    <name evidence="3" type="ORF">K402DRAFT_454274</name>
</gene>
<evidence type="ECO:0000313" key="4">
    <source>
        <dbReference type="Proteomes" id="UP000800041"/>
    </source>
</evidence>
<evidence type="ECO:0000256" key="2">
    <source>
        <dbReference type="SAM" id="SignalP"/>
    </source>
</evidence>
<reference evidence="3" key="1">
    <citation type="journal article" date="2020" name="Stud. Mycol.">
        <title>101 Dothideomycetes genomes: a test case for predicting lifestyles and emergence of pathogens.</title>
        <authorList>
            <person name="Haridas S."/>
            <person name="Albert R."/>
            <person name="Binder M."/>
            <person name="Bloem J."/>
            <person name="Labutti K."/>
            <person name="Salamov A."/>
            <person name="Andreopoulos B."/>
            <person name="Baker S."/>
            <person name="Barry K."/>
            <person name="Bills G."/>
            <person name="Bluhm B."/>
            <person name="Cannon C."/>
            <person name="Castanera R."/>
            <person name="Culley D."/>
            <person name="Daum C."/>
            <person name="Ezra D."/>
            <person name="Gonzalez J."/>
            <person name="Henrissat B."/>
            <person name="Kuo A."/>
            <person name="Liang C."/>
            <person name="Lipzen A."/>
            <person name="Lutzoni F."/>
            <person name="Magnuson J."/>
            <person name="Mondo S."/>
            <person name="Nolan M."/>
            <person name="Ohm R."/>
            <person name="Pangilinan J."/>
            <person name="Park H.-J."/>
            <person name="Ramirez L."/>
            <person name="Alfaro M."/>
            <person name="Sun H."/>
            <person name="Tritt A."/>
            <person name="Yoshinaga Y."/>
            <person name="Zwiers L.-H."/>
            <person name="Turgeon B."/>
            <person name="Goodwin S."/>
            <person name="Spatafora J."/>
            <person name="Crous P."/>
            <person name="Grigoriev I."/>
        </authorList>
    </citation>
    <scope>NUCLEOTIDE SEQUENCE</scope>
    <source>
        <strain evidence="3">CBS 113979</strain>
    </source>
</reference>
<evidence type="ECO:0000256" key="1">
    <source>
        <dbReference type="SAM" id="MobiDB-lite"/>
    </source>
</evidence>
<feature type="signal peptide" evidence="2">
    <location>
        <begin position="1"/>
        <end position="20"/>
    </location>
</feature>
<organism evidence="3 4">
    <name type="scientific">Aulographum hederae CBS 113979</name>
    <dbReference type="NCBI Taxonomy" id="1176131"/>
    <lineage>
        <taxon>Eukaryota</taxon>
        <taxon>Fungi</taxon>
        <taxon>Dikarya</taxon>
        <taxon>Ascomycota</taxon>
        <taxon>Pezizomycotina</taxon>
        <taxon>Dothideomycetes</taxon>
        <taxon>Pleosporomycetidae</taxon>
        <taxon>Aulographales</taxon>
        <taxon>Aulographaceae</taxon>
    </lineage>
</organism>
<name>A0A6G1H0S5_9PEZI</name>
<dbReference type="AlphaFoldDB" id="A0A6G1H0S5"/>
<proteinExistence type="predicted"/>
<dbReference type="EMBL" id="ML977156">
    <property type="protein sequence ID" value="KAF1986647.1"/>
    <property type="molecule type" value="Genomic_DNA"/>
</dbReference>
<sequence>MARFLQRLAAISLVLSVALAGPVPVTYSHATVDELRSQGKSEHEILLHLATLHPTPSLTPGSLSLPEPQDLTTRDALPDPEPITSSPDTDPNVDASGMAPASKSKIIEFVHRFLATGEREAGALALEKQKRMGIGKRGVEGVGLEEVLDAYEGREMEVRRPVWRWGQNAWTGH</sequence>
<dbReference type="Proteomes" id="UP000800041">
    <property type="component" value="Unassembled WGS sequence"/>
</dbReference>
<protein>
    <submittedName>
        <fullName evidence="3">Uncharacterized protein</fullName>
    </submittedName>
</protein>
<keyword evidence="4" id="KW-1185">Reference proteome</keyword>